<organism evidence="2 3">
    <name type="scientific">Rotaria sordida</name>
    <dbReference type="NCBI Taxonomy" id="392033"/>
    <lineage>
        <taxon>Eukaryota</taxon>
        <taxon>Metazoa</taxon>
        <taxon>Spiralia</taxon>
        <taxon>Gnathifera</taxon>
        <taxon>Rotifera</taxon>
        <taxon>Eurotatoria</taxon>
        <taxon>Bdelloidea</taxon>
        <taxon>Philodinida</taxon>
        <taxon>Philodinidae</taxon>
        <taxon>Rotaria</taxon>
    </lineage>
</organism>
<evidence type="ECO:0000259" key="1">
    <source>
        <dbReference type="Pfam" id="PF19259"/>
    </source>
</evidence>
<feature type="domain" description="Ty3 transposon capsid-like protein" evidence="1">
    <location>
        <begin position="204"/>
        <end position="360"/>
    </location>
</feature>
<dbReference type="PANTHER" id="PTHR33194">
    <property type="entry name" value="ZINC KNUCKLE DOMAINCONTAINING PROTEIN"/>
    <property type="match status" value="1"/>
</dbReference>
<reference evidence="2" key="1">
    <citation type="submission" date="2021-02" db="EMBL/GenBank/DDBJ databases">
        <authorList>
            <person name="Nowell W R."/>
        </authorList>
    </citation>
    <scope>NUCLEOTIDE SEQUENCE</scope>
</reference>
<dbReference type="PANTHER" id="PTHR33194:SF4">
    <property type="entry name" value="CCHC-TYPE DOMAIN-CONTAINING PROTEIN"/>
    <property type="match status" value="1"/>
</dbReference>
<name>A0A820CBH9_9BILA</name>
<feature type="non-terminal residue" evidence="2">
    <location>
        <position position="401"/>
    </location>
</feature>
<sequence>MKIKSTRSTTDFTQTNINSLLLSAKKVKQLLLLTMTSVDQVNSDSKHTTTDIDENEKSHVTTMKTLGHDLDDQQSAENMQRHQNFVQQQLNLIQKFDGHGDPELWLKYIIEKFDILQVSSASRIELISDLLTGEALIWYAKQQEHMPTFLIFMKKFIQNYVYQALNTEVPITVTAPSGLLKQAEITDSKESVMDCLKNQMLITNLEKLQKFSGKTKQNVSKWLQEIHQITKMFKLTDDEKLFYISLCLESDARDWFYDNPHLCSTWSTFVQNLVKTFESSGKADISFHQLRHYQQSINQDVRQYYFEVMKLCKEANPLMDDASKLQYLKDGLKPSLRFDVLLKDPQTPEEFLQYAQRIEELKLLDDKQDVLTRYVEQKFTNSSSMNAQDTYIQTQPINPTY</sequence>
<dbReference type="PROSITE" id="PS00289">
    <property type="entry name" value="PTX_1"/>
    <property type="match status" value="1"/>
</dbReference>
<dbReference type="AlphaFoldDB" id="A0A820CBH9"/>
<proteinExistence type="predicted"/>
<gene>
    <name evidence="2" type="ORF">OTI717_LOCUS38721</name>
</gene>
<dbReference type="Pfam" id="PF19259">
    <property type="entry name" value="Ty3_capsid"/>
    <property type="match status" value="1"/>
</dbReference>
<evidence type="ECO:0000313" key="3">
    <source>
        <dbReference type="Proteomes" id="UP000663823"/>
    </source>
</evidence>
<dbReference type="InterPro" id="IPR045358">
    <property type="entry name" value="Ty3_capsid"/>
</dbReference>
<comment type="caution">
    <text evidence="2">The sequence shown here is derived from an EMBL/GenBank/DDBJ whole genome shotgun (WGS) entry which is preliminary data.</text>
</comment>
<evidence type="ECO:0000313" key="2">
    <source>
        <dbReference type="EMBL" id="CAF4204752.1"/>
    </source>
</evidence>
<dbReference type="EMBL" id="CAJOAX010022077">
    <property type="protein sequence ID" value="CAF4204752.1"/>
    <property type="molecule type" value="Genomic_DNA"/>
</dbReference>
<dbReference type="Proteomes" id="UP000663823">
    <property type="component" value="Unassembled WGS sequence"/>
</dbReference>
<dbReference type="InterPro" id="IPR030476">
    <property type="entry name" value="Pentaxin_CS"/>
</dbReference>
<protein>
    <recommendedName>
        <fullName evidence="1">Ty3 transposon capsid-like protein domain-containing protein</fullName>
    </recommendedName>
</protein>
<accession>A0A820CBH9</accession>